<dbReference type="InterPro" id="IPR024607">
    <property type="entry name" value="Sulfatase_CS"/>
</dbReference>
<dbReference type="InterPro" id="IPR000917">
    <property type="entry name" value="Sulfatase_N"/>
</dbReference>
<dbReference type="InterPro" id="IPR050738">
    <property type="entry name" value="Sulfatase"/>
</dbReference>
<evidence type="ECO:0000259" key="5">
    <source>
        <dbReference type="Pfam" id="PF00884"/>
    </source>
</evidence>
<dbReference type="RefSeq" id="WP_258217734.1">
    <property type="nucleotide sequence ID" value="NZ_JANQBD010000037.1"/>
</dbReference>
<dbReference type="PANTHER" id="PTHR42693">
    <property type="entry name" value="ARYLSULFATASE FAMILY MEMBER"/>
    <property type="match status" value="1"/>
</dbReference>
<gene>
    <name evidence="6" type="ORF">NV381_33970</name>
</gene>
<proteinExistence type="inferred from homology"/>
<sequence length="464" mass="51590">MDDLKLVNESGSGRSAQPNVIVFFTDQQRWDTTGVHGNPLNLTPNFDRMARTGTHIYHSFTCQPVCGPARSCLQTGLYATASGCYRNGIPLPAEAKTLAHHFGEAGYQTAYIGKWHLAGEEPVPEAQRGGYDHWLASNVLEFSSDAYDTVVYNQANEAVKLPGYRVDALTDAAIRYIDQHQADPFYMFVSYLEPHHQNHTDNYPSPDVYQGAYTSRWVPPDLASLGGTAHQHLDGYYGMVKRLDDALGRLMDTLKSLNLAENTIILFTSDHACHFKTRNGEYKRSCHDSSIRVPTAICGPGFQDGRRITELVSLIDLPPTMLDAAGIKVPEAMRGRSILPLLHGKQARADWPQEVFVQISESQVGRAIRTDRWKYSVKAAGKDGWSDSGSDIYEEEFLYDLQADPYELSNLVGVESLRTVADQLKLRLLARMKDAGEPSAQIVNAPTVPMGQRRVSVDELRVQA</sequence>
<dbReference type="Pfam" id="PF00884">
    <property type="entry name" value="Sulfatase"/>
    <property type="match status" value="1"/>
</dbReference>
<dbReference type="Proteomes" id="UP001300012">
    <property type="component" value="Unassembled WGS sequence"/>
</dbReference>
<dbReference type="PROSITE" id="PS00149">
    <property type="entry name" value="SULFATASE_2"/>
    <property type="match status" value="1"/>
</dbReference>
<accession>A0ABT1YSP4</accession>
<comment type="caution">
    <text evidence="6">The sequence shown here is derived from an EMBL/GenBank/DDBJ whole genome shotgun (WGS) entry which is preliminary data.</text>
</comment>
<feature type="domain" description="Sulfatase N-terminal" evidence="5">
    <location>
        <begin position="18"/>
        <end position="327"/>
    </location>
</feature>
<evidence type="ECO:0000256" key="4">
    <source>
        <dbReference type="ARBA" id="ARBA00022837"/>
    </source>
</evidence>
<name>A0ABT1YSP4_9BACL</name>
<dbReference type="Gene3D" id="3.40.720.10">
    <property type="entry name" value="Alkaline Phosphatase, subunit A"/>
    <property type="match status" value="1"/>
</dbReference>
<evidence type="ECO:0000256" key="2">
    <source>
        <dbReference type="ARBA" id="ARBA00022723"/>
    </source>
</evidence>
<comment type="similarity">
    <text evidence="1">Belongs to the sulfatase family.</text>
</comment>
<keyword evidence="4" id="KW-0106">Calcium</keyword>
<evidence type="ECO:0000313" key="6">
    <source>
        <dbReference type="EMBL" id="MCR8636206.1"/>
    </source>
</evidence>
<keyword evidence="7" id="KW-1185">Reference proteome</keyword>
<dbReference type="PANTHER" id="PTHR42693:SF33">
    <property type="entry name" value="ARYLSULFATASE"/>
    <property type="match status" value="1"/>
</dbReference>
<evidence type="ECO:0000313" key="7">
    <source>
        <dbReference type="Proteomes" id="UP001300012"/>
    </source>
</evidence>
<reference evidence="6 7" key="1">
    <citation type="submission" date="2022-08" db="EMBL/GenBank/DDBJ databases">
        <title>Paenibacillus endoradicis sp. nov., Paenibacillus radicibacter sp. nov and Paenibacillus pararadicis sp. nov., three cold-adapted plant growth-promoting bacteria isolated from root of Larix gmelinii in Great Khingan.</title>
        <authorList>
            <person name="Xue H."/>
        </authorList>
    </citation>
    <scope>NUCLEOTIDE SEQUENCE [LARGE SCALE GENOMIC DNA]</scope>
    <source>
        <strain evidence="6 7">N5-1-1-5</strain>
    </source>
</reference>
<organism evidence="6 7">
    <name type="scientific">Paenibacillus radicis</name>
    <name type="common">ex Xue et al. 2023</name>
    <dbReference type="NCBI Taxonomy" id="2972489"/>
    <lineage>
        <taxon>Bacteria</taxon>
        <taxon>Bacillati</taxon>
        <taxon>Bacillota</taxon>
        <taxon>Bacilli</taxon>
        <taxon>Bacillales</taxon>
        <taxon>Paenibacillaceae</taxon>
        <taxon>Paenibacillus</taxon>
    </lineage>
</organism>
<evidence type="ECO:0000256" key="1">
    <source>
        <dbReference type="ARBA" id="ARBA00008779"/>
    </source>
</evidence>
<dbReference type="InterPro" id="IPR017850">
    <property type="entry name" value="Alkaline_phosphatase_core_sf"/>
</dbReference>
<evidence type="ECO:0000256" key="3">
    <source>
        <dbReference type="ARBA" id="ARBA00022801"/>
    </source>
</evidence>
<dbReference type="EMBL" id="JANQBD010000037">
    <property type="protein sequence ID" value="MCR8636206.1"/>
    <property type="molecule type" value="Genomic_DNA"/>
</dbReference>
<dbReference type="CDD" id="cd16152">
    <property type="entry name" value="sulfatase_like"/>
    <property type="match status" value="1"/>
</dbReference>
<keyword evidence="3" id="KW-0378">Hydrolase</keyword>
<dbReference type="SUPFAM" id="SSF53649">
    <property type="entry name" value="Alkaline phosphatase-like"/>
    <property type="match status" value="1"/>
</dbReference>
<protein>
    <submittedName>
        <fullName evidence="6">Sulfatase-like hydrolase/transferase</fullName>
    </submittedName>
</protein>
<keyword evidence="2" id="KW-0479">Metal-binding</keyword>